<proteinExistence type="inferred from homology"/>
<organism evidence="4 5">
    <name type="scientific">Mycolicibacterium fallax</name>
    <name type="common">Mycobacterium fallax</name>
    <dbReference type="NCBI Taxonomy" id="1793"/>
    <lineage>
        <taxon>Bacteria</taxon>
        <taxon>Bacillati</taxon>
        <taxon>Actinomycetota</taxon>
        <taxon>Actinomycetes</taxon>
        <taxon>Mycobacteriales</taxon>
        <taxon>Mycobacteriaceae</taxon>
        <taxon>Mycolicibacterium</taxon>
    </lineage>
</organism>
<evidence type="ECO:0000256" key="3">
    <source>
        <dbReference type="RuleBase" id="RU361235"/>
    </source>
</evidence>
<dbReference type="EMBL" id="LQOJ01000040">
    <property type="protein sequence ID" value="ORV02623.1"/>
    <property type="molecule type" value="Genomic_DNA"/>
</dbReference>
<evidence type="ECO:0000313" key="5">
    <source>
        <dbReference type="Proteomes" id="UP000193484"/>
    </source>
</evidence>
<reference evidence="4 5" key="1">
    <citation type="submission" date="2016-01" db="EMBL/GenBank/DDBJ databases">
        <title>The new phylogeny of the genus Mycobacterium.</title>
        <authorList>
            <person name="Tarcisio F."/>
            <person name="Conor M."/>
            <person name="Antonella G."/>
            <person name="Elisabetta G."/>
            <person name="Giulia F.S."/>
            <person name="Sara T."/>
            <person name="Anna F."/>
            <person name="Clotilde B."/>
            <person name="Roberto B."/>
            <person name="Veronica D.S."/>
            <person name="Fabio R."/>
            <person name="Monica P."/>
            <person name="Olivier J."/>
            <person name="Enrico T."/>
            <person name="Nicola S."/>
        </authorList>
    </citation>
    <scope>NUCLEOTIDE SEQUENCE [LARGE SCALE GENOMIC DNA]</scope>
    <source>
        <strain evidence="4 5">DSM 44179</strain>
    </source>
</reference>
<comment type="caution">
    <text evidence="4">The sequence shown here is derived from an EMBL/GenBank/DDBJ whole genome shotgun (WGS) entry which is preliminary data.</text>
</comment>
<name>A0A1X1RBH3_MYCFA</name>
<dbReference type="STRING" id="1793.AWC04_11930"/>
<protein>
    <recommendedName>
        <fullName evidence="3">Carboxylic ester hydrolase</fullName>
        <ecNumber evidence="3">3.1.1.-</ecNumber>
    </recommendedName>
</protein>
<comment type="similarity">
    <text evidence="1 3">Belongs to the type-B carboxylesterase/lipase family.</text>
</comment>
<dbReference type="ESTHER" id="mycfa-a0a1x1rbh3">
    <property type="family name" value="Carb_B_Bacteria"/>
</dbReference>
<dbReference type="RefSeq" id="WP_085096383.1">
    <property type="nucleotide sequence ID" value="NZ_AP022603.1"/>
</dbReference>
<dbReference type="EC" id="3.1.1.-" evidence="3"/>
<dbReference type="GO" id="GO:0016787">
    <property type="term" value="F:hydrolase activity"/>
    <property type="evidence" value="ECO:0007669"/>
    <property type="project" value="UniProtKB-KW"/>
</dbReference>
<sequence>MLTTALGGCGTRGSAPAGTALPAPPDPGLDDGMVHTTAGRVRGEIGQGYRLFQGIPYAAAPIGPLRWQPPRPAEPWPGIRDASRPGKRCIQDVRLDPGGGHGDSEDCLFVNVWSPAGAVARPVLVWIHGGGFANGSGAMYDARRLTTEGDVVVVTLNYRLGALGFLIHPALGEGNYGLADQQAALRWVRANIAGFGGDPDRVTIAGESAGAMSVCDHLAAPDSAGLFRSAVIASGPCRAQADRATAERVGRDYVAAAGCARGRDEEIAGCLRAIAATDLEESPWYTRLGDEPLTGPVLGTPVLPVDPVTAMGGPDAVSVPVLIGTTADEFTLFPALQYLRTGAGLPTAADYPGLLAQAFGRHGAAVAARYPLPAGATPAQVTERYARTVTDGAFACPATRMAAALAGAAPVYFYEFDDPAAPRPEPLTRVPFRVGASHSLDLRYLFDIVGAPALSAAQRRLSAQMIGYWSAFVTTGVPAVPGAPSWPAVADAAGAGPVLSLRTDGSRPISDYAAEHRCEFWAGLGS</sequence>
<dbReference type="PROSITE" id="PS00941">
    <property type="entry name" value="CARBOXYLESTERASE_B_2"/>
    <property type="match status" value="1"/>
</dbReference>
<dbReference type="PROSITE" id="PS00122">
    <property type="entry name" value="CARBOXYLESTERASE_B_1"/>
    <property type="match status" value="1"/>
</dbReference>
<dbReference type="PANTHER" id="PTHR11559">
    <property type="entry name" value="CARBOXYLESTERASE"/>
    <property type="match status" value="1"/>
</dbReference>
<dbReference type="OrthoDB" id="3199405at2"/>
<dbReference type="Proteomes" id="UP000193484">
    <property type="component" value="Unassembled WGS sequence"/>
</dbReference>
<dbReference type="InterPro" id="IPR050309">
    <property type="entry name" value="Type-B_Carboxylest/Lipase"/>
</dbReference>
<dbReference type="InterPro" id="IPR019826">
    <property type="entry name" value="Carboxylesterase_B_AS"/>
</dbReference>
<dbReference type="InterPro" id="IPR002018">
    <property type="entry name" value="CarbesteraseB"/>
</dbReference>
<accession>A0A1X1RBH3</accession>
<evidence type="ECO:0000256" key="1">
    <source>
        <dbReference type="ARBA" id="ARBA00005964"/>
    </source>
</evidence>
<dbReference type="AlphaFoldDB" id="A0A1X1RBH3"/>
<evidence type="ECO:0000313" key="4">
    <source>
        <dbReference type="EMBL" id="ORV02623.1"/>
    </source>
</evidence>
<dbReference type="InterPro" id="IPR019819">
    <property type="entry name" value="Carboxylesterase_B_CS"/>
</dbReference>
<dbReference type="Pfam" id="PF00135">
    <property type="entry name" value="COesterase"/>
    <property type="match status" value="1"/>
</dbReference>
<gene>
    <name evidence="4" type="ORF">AWC04_11930</name>
</gene>
<dbReference type="SUPFAM" id="SSF53474">
    <property type="entry name" value="alpha/beta-Hydrolases"/>
    <property type="match status" value="1"/>
</dbReference>
<keyword evidence="5" id="KW-1185">Reference proteome</keyword>
<dbReference type="Gene3D" id="3.40.50.1820">
    <property type="entry name" value="alpha/beta hydrolase"/>
    <property type="match status" value="1"/>
</dbReference>
<dbReference type="InterPro" id="IPR029058">
    <property type="entry name" value="AB_hydrolase_fold"/>
</dbReference>
<evidence type="ECO:0000256" key="2">
    <source>
        <dbReference type="ARBA" id="ARBA00022801"/>
    </source>
</evidence>
<keyword evidence="2 3" id="KW-0378">Hydrolase</keyword>